<sequence>MYPLLEFLATLPQFHAARPAREVLHIGTGCVFSMANGVGPQLPSETTLKARWPGQLESECHEIDGLDAVNFYMREARTLGAEPASINRAIATLDHAMGGETAFSAPVRSAEAYIGGPRDK</sequence>
<name>A0A9X1UH92_9BURK</name>
<gene>
    <name evidence="1" type="ORF">L5014_23865</name>
</gene>
<dbReference type="AlphaFoldDB" id="A0A9X1UH92"/>
<dbReference type="EMBL" id="JAKLJA010000023">
    <property type="protein sequence ID" value="MCG5076374.1"/>
    <property type="molecule type" value="Genomic_DNA"/>
</dbReference>
<comment type="caution">
    <text evidence="1">The sequence shown here is derived from an EMBL/GenBank/DDBJ whole genome shotgun (WGS) entry which is preliminary data.</text>
</comment>
<protein>
    <submittedName>
        <fullName evidence="1">Uncharacterized protein</fullName>
    </submittedName>
</protein>
<dbReference type="Proteomes" id="UP001139308">
    <property type="component" value="Unassembled WGS sequence"/>
</dbReference>
<evidence type="ECO:0000313" key="1">
    <source>
        <dbReference type="EMBL" id="MCG5076374.1"/>
    </source>
</evidence>
<keyword evidence="2" id="KW-1185">Reference proteome</keyword>
<proteinExistence type="predicted"/>
<dbReference type="RefSeq" id="WP_238466252.1">
    <property type="nucleotide sequence ID" value="NZ_JAKLJA010000023.1"/>
</dbReference>
<organism evidence="1 2">
    <name type="scientific">Paraburkholderia tagetis</name>
    <dbReference type="NCBI Taxonomy" id="2913261"/>
    <lineage>
        <taxon>Bacteria</taxon>
        <taxon>Pseudomonadati</taxon>
        <taxon>Pseudomonadota</taxon>
        <taxon>Betaproteobacteria</taxon>
        <taxon>Burkholderiales</taxon>
        <taxon>Burkholderiaceae</taxon>
        <taxon>Paraburkholderia</taxon>
    </lineage>
</organism>
<accession>A0A9X1UH92</accession>
<evidence type="ECO:0000313" key="2">
    <source>
        <dbReference type="Proteomes" id="UP001139308"/>
    </source>
</evidence>
<reference evidence="1" key="1">
    <citation type="submission" date="2022-01" db="EMBL/GenBank/DDBJ databases">
        <title>Genome sequence and assembly of Parabukholderia sp. RG36.</title>
        <authorList>
            <person name="Chhetri G."/>
        </authorList>
    </citation>
    <scope>NUCLEOTIDE SEQUENCE</scope>
    <source>
        <strain evidence="1">RG36</strain>
    </source>
</reference>